<organism evidence="2 3">
    <name type="scientific">Aspergillus lucknowensis</name>
    <dbReference type="NCBI Taxonomy" id="176173"/>
    <lineage>
        <taxon>Eukaryota</taxon>
        <taxon>Fungi</taxon>
        <taxon>Dikarya</taxon>
        <taxon>Ascomycota</taxon>
        <taxon>Pezizomycotina</taxon>
        <taxon>Eurotiomycetes</taxon>
        <taxon>Eurotiomycetidae</taxon>
        <taxon>Eurotiales</taxon>
        <taxon>Aspergillaceae</taxon>
        <taxon>Aspergillus</taxon>
        <taxon>Aspergillus subgen. Nidulantes</taxon>
    </lineage>
</organism>
<reference evidence="2 3" key="1">
    <citation type="submission" date="2024-07" db="EMBL/GenBank/DDBJ databases">
        <title>Section-level genome sequencing and comparative genomics of Aspergillus sections Usti and Cavernicolus.</title>
        <authorList>
            <consortium name="Lawrence Berkeley National Laboratory"/>
            <person name="Nybo J.L."/>
            <person name="Vesth T.C."/>
            <person name="Theobald S."/>
            <person name="Frisvad J.C."/>
            <person name="Larsen T.O."/>
            <person name="Kjaerboelling I."/>
            <person name="Rothschild-Mancinelli K."/>
            <person name="Lyhne E.K."/>
            <person name="Kogle M.E."/>
            <person name="Barry K."/>
            <person name="Clum A."/>
            <person name="Na H."/>
            <person name="Ledsgaard L."/>
            <person name="Lin J."/>
            <person name="Lipzen A."/>
            <person name="Kuo A."/>
            <person name="Riley R."/>
            <person name="Mondo S."/>
            <person name="Labutti K."/>
            <person name="Haridas S."/>
            <person name="Pangalinan J."/>
            <person name="Salamov A.A."/>
            <person name="Simmons B.A."/>
            <person name="Magnuson J.K."/>
            <person name="Chen J."/>
            <person name="Drula E."/>
            <person name="Henrissat B."/>
            <person name="Wiebenga A."/>
            <person name="Lubbers R.J."/>
            <person name="Gomes A.C."/>
            <person name="Macurrencykelacurrency M.R."/>
            <person name="Stajich J."/>
            <person name="Grigoriev I.V."/>
            <person name="Mortensen U.H."/>
            <person name="De Vries R.P."/>
            <person name="Baker S.E."/>
            <person name="Andersen M.R."/>
        </authorList>
    </citation>
    <scope>NUCLEOTIDE SEQUENCE [LARGE SCALE GENOMIC DNA]</scope>
    <source>
        <strain evidence="2 3">CBS 449.75</strain>
    </source>
</reference>
<proteinExistence type="predicted"/>
<keyword evidence="1" id="KW-0472">Membrane</keyword>
<dbReference type="Proteomes" id="UP001610432">
    <property type="component" value="Unassembled WGS sequence"/>
</dbReference>
<feature type="transmembrane region" description="Helical" evidence="1">
    <location>
        <begin position="71"/>
        <end position="93"/>
    </location>
</feature>
<gene>
    <name evidence="2" type="ORF">BJX67DRAFT_357340</name>
</gene>
<name>A0ABR4LNV9_9EURO</name>
<evidence type="ECO:0000256" key="1">
    <source>
        <dbReference type="SAM" id="Phobius"/>
    </source>
</evidence>
<accession>A0ABR4LNV9</accession>
<dbReference type="RefSeq" id="XP_070884763.1">
    <property type="nucleotide sequence ID" value="XM_071029485.1"/>
</dbReference>
<comment type="caution">
    <text evidence="2">The sequence shown here is derived from an EMBL/GenBank/DDBJ whole genome shotgun (WGS) entry which is preliminary data.</text>
</comment>
<protein>
    <submittedName>
        <fullName evidence="2">Uncharacterized protein</fullName>
    </submittedName>
</protein>
<dbReference type="GeneID" id="98144557"/>
<evidence type="ECO:0000313" key="2">
    <source>
        <dbReference type="EMBL" id="KAL2865784.1"/>
    </source>
</evidence>
<keyword evidence="1" id="KW-0812">Transmembrane</keyword>
<keyword evidence="3" id="KW-1185">Reference proteome</keyword>
<dbReference type="EMBL" id="JBFXLQ010000029">
    <property type="protein sequence ID" value="KAL2865784.1"/>
    <property type="molecule type" value="Genomic_DNA"/>
</dbReference>
<evidence type="ECO:0000313" key="3">
    <source>
        <dbReference type="Proteomes" id="UP001610432"/>
    </source>
</evidence>
<sequence>MYRWHCLLLHPHKLVHLPLMLCVDFLSRHVRSQGLACELFFHFSTMGLGVSDGADGVGPGGQSVALLISSFWAALMALGIVALHLFLLALSLLRH</sequence>
<keyword evidence="1" id="KW-1133">Transmembrane helix</keyword>